<geneLocation type="plasmid" evidence="1 2">
    <name>pPP3</name>
</geneLocation>
<dbReference type="EMBL" id="AP025295">
    <property type="protein sequence ID" value="BDD01625.1"/>
    <property type="molecule type" value="Genomic_DNA"/>
</dbReference>
<sequence>MNTAFSDSLAQLFSKNLQQLSEEISQYEGKPLEFWAVRGMISNSAGHLTQHILGNLNHFIGHVLAKTDYVRDRKAEFSTHDISIATFKEQIEAVDALIQDTFSKMTEEEWAQTYPLEVFKKPITTAYFMQHLLAHLSYHMGQINYHRRLIQL</sequence>
<dbReference type="InterPro" id="IPR011466">
    <property type="entry name" value="DUF1572"/>
</dbReference>
<dbReference type="Pfam" id="PF07609">
    <property type="entry name" value="DUF1572"/>
    <property type="match status" value="1"/>
</dbReference>
<gene>
    <name evidence="1" type="ORF">PEPS_39050</name>
</gene>
<keyword evidence="1" id="KW-0614">Plasmid</keyword>
<evidence type="ECO:0000313" key="1">
    <source>
        <dbReference type="EMBL" id="BDD01625.1"/>
    </source>
</evidence>
<dbReference type="SUPFAM" id="SSF109854">
    <property type="entry name" value="DinB/YfiT-like putative metalloenzymes"/>
    <property type="match status" value="1"/>
</dbReference>
<dbReference type="RefSeq" id="WP_338399045.1">
    <property type="nucleotide sequence ID" value="NZ_AP025295.1"/>
</dbReference>
<protein>
    <recommendedName>
        <fullName evidence="3">DinB superfamily protein</fullName>
    </recommendedName>
</protein>
<organism evidence="1 2">
    <name type="scientific">Persicobacter psychrovividus</name>
    <dbReference type="NCBI Taxonomy" id="387638"/>
    <lineage>
        <taxon>Bacteria</taxon>
        <taxon>Pseudomonadati</taxon>
        <taxon>Bacteroidota</taxon>
        <taxon>Cytophagia</taxon>
        <taxon>Cytophagales</taxon>
        <taxon>Persicobacteraceae</taxon>
        <taxon>Persicobacter</taxon>
    </lineage>
</organism>
<reference evidence="1 2" key="1">
    <citation type="submission" date="2021-12" db="EMBL/GenBank/DDBJ databases">
        <title>Genome sequencing of bacteria with rrn-lacking chromosome and rrn-plasmid.</title>
        <authorList>
            <person name="Anda M."/>
            <person name="Iwasaki W."/>
        </authorList>
    </citation>
    <scope>NUCLEOTIDE SEQUENCE [LARGE SCALE GENOMIC DNA]</scope>
    <source>
        <strain evidence="1 2">NBRC 101262</strain>
        <plasmid evidence="1 2">pPP3</plasmid>
    </source>
</reference>
<evidence type="ECO:0008006" key="3">
    <source>
        <dbReference type="Google" id="ProtNLM"/>
    </source>
</evidence>
<accession>A0ABM7VKX4</accession>
<name>A0ABM7VKX4_9BACT</name>
<proteinExistence type="predicted"/>
<dbReference type="InterPro" id="IPR034660">
    <property type="entry name" value="DinB/YfiT-like"/>
</dbReference>
<dbReference type="Gene3D" id="1.20.120.450">
    <property type="entry name" value="dinb family like domain"/>
    <property type="match status" value="1"/>
</dbReference>
<evidence type="ECO:0000313" key="2">
    <source>
        <dbReference type="Proteomes" id="UP001354989"/>
    </source>
</evidence>
<dbReference type="Proteomes" id="UP001354989">
    <property type="component" value="Plasmid pPP3"/>
</dbReference>
<keyword evidence="2" id="KW-1185">Reference proteome</keyword>